<name>A0A9D4VSU3_PEA</name>
<comment type="caution">
    <text evidence="1">The sequence shown here is derived from an EMBL/GenBank/DDBJ whole genome shotgun (WGS) entry which is preliminary data.</text>
</comment>
<sequence length="167" mass="18735">MDDLVKSLKTCHVPQEISVCQFKGVVNNIVLSRVLVDFGYSLNVMPKGSLAKLTIEELVVKPSELVVRASYGSRRTVIGEEDIVASHLASFHYVEEEGEMKEIMFQSFEVFNVEMVCLTRDESKNTEFTITSLQDALTIIKNGHPQGWGRILEFPNNKDRLGLGNNS</sequence>
<protein>
    <submittedName>
        <fullName evidence="1">Uncharacterized protein</fullName>
    </submittedName>
</protein>
<proteinExistence type="predicted"/>
<organism evidence="1 2">
    <name type="scientific">Pisum sativum</name>
    <name type="common">Garden pea</name>
    <name type="synonym">Lathyrus oleraceus</name>
    <dbReference type="NCBI Taxonomy" id="3888"/>
    <lineage>
        <taxon>Eukaryota</taxon>
        <taxon>Viridiplantae</taxon>
        <taxon>Streptophyta</taxon>
        <taxon>Embryophyta</taxon>
        <taxon>Tracheophyta</taxon>
        <taxon>Spermatophyta</taxon>
        <taxon>Magnoliopsida</taxon>
        <taxon>eudicotyledons</taxon>
        <taxon>Gunneridae</taxon>
        <taxon>Pentapetalae</taxon>
        <taxon>rosids</taxon>
        <taxon>fabids</taxon>
        <taxon>Fabales</taxon>
        <taxon>Fabaceae</taxon>
        <taxon>Papilionoideae</taxon>
        <taxon>50 kb inversion clade</taxon>
        <taxon>NPAAA clade</taxon>
        <taxon>Hologalegina</taxon>
        <taxon>IRL clade</taxon>
        <taxon>Fabeae</taxon>
        <taxon>Lathyrus</taxon>
    </lineage>
</organism>
<dbReference type="EMBL" id="JAMSHJ010000007">
    <property type="protein sequence ID" value="KAI5389653.1"/>
    <property type="molecule type" value="Genomic_DNA"/>
</dbReference>
<accession>A0A9D4VSU3</accession>
<gene>
    <name evidence="1" type="ORF">KIW84_075084</name>
</gene>
<dbReference type="AlphaFoldDB" id="A0A9D4VSU3"/>
<evidence type="ECO:0000313" key="1">
    <source>
        <dbReference type="EMBL" id="KAI5389653.1"/>
    </source>
</evidence>
<reference evidence="1 2" key="1">
    <citation type="journal article" date="2022" name="Nat. Genet.">
        <title>Improved pea reference genome and pan-genome highlight genomic features and evolutionary characteristics.</title>
        <authorList>
            <person name="Yang T."/>
            <person name="Liu R."/>
            <person name="Luo Y."/>
            <person name="Hu S."/>
            <person name="Wang D."/>
            <person name="Wang C."/>
            <person name="Pandey M.K."/>
            <person name="Ge S."/>
            <person name="Xu Q."/>
            <person name="Li N."/>
            <person name="Li G."/>
            <person name="Huang Y."/>
            <person name="Saxena R.K."/>
            <person name="Ji Y."/>
            <person name="Li M."/>
            <person name="Yan X."/>
            <person name="He Y."/>
            <person name="Liu Y."/>
            <person name="Wang X."/>
            <person name="Xiang C."/>
            <person name="Varshney R.K."/>
            <person name="Ding H."/>
            <person name="Gao S."/>
            <person name="Zong X."/>
        </authorList>
    </citation>
    <scope>NUCLEOTIDE SEQUENCE [LARGE SCALE GENOMIC DNA]</scope>
    <source>
        <strain evidence="1 2">cv. Zhongwan 6</strain>
    </source>
</reference>
<keyword evidence="2" id="KW-1185">Reference proteome</keyword>
<dbReference type="Gramene" id="Psat07G0508400-T1">
    <property type="protein sequence ID" value="KAI5389653.1"/>
    <property type="gene ID" value="KIW84_075084"/>
</dbReference>
<dbReference type="Proteomes" id="UP001058974">
    <property type="component" value="Chromosome 7"/>
</dbReference>
<evidence type="ECO:0000313" key="2">
    <source>
        <dbReference type="Proteomes" id="UP001058974"/>
    </source>
</evidence>